<organism evidence="1 2">
    <name type="scientific">Pseudomonas peli</name>
    <dbReference type="NCBI Taxonomy" id="592361"/>
    <lineage>
        <taxon>Bacteria</taxon>
        <taxon>Pseudomonadati</taxon>
        <taxon>Pseudomonadota</taxon>
        <taxon>Gammaproteobacteria</taxon>
        <taxon>Pseudomonadales</taxon>
        <taxon>Pseudomonadaceae</taxon>
        <taxon>Pseudomonas</taxon>
    </lineage>
</organism>
<gene>
    <name evidence="1" type="ORF">SAMN05216370_0155</name>
</gene>
<dbReference type="Proteomes" id="UP000242418">
    <property type="component" value="Unassembled WGS sequence"/>
</dbReference>
<dbReference type="AlphaFoldDB" id="A0AB37ZDF8"/>
<evidence type="ECO:0000313" key="1">
    <source>
        <dbReference type="EMBL" id="SCW90536.1"/>
    </source>
</evidence>
<protein>
    <submittedName>
        <fullName evidence="1">Uncharacterized protein</fullName>
    </submittedName>
</protein>
<keyword evidence="2" id="KW-1185">Reference proteome</keyword>
<proteinExistence type="predicted"/>
<reference evidence="1 2" key="1">
    <citation type="submission" date="2016-10" db="EMBL/GenBank/DDBJ databases">
        <authorList>
            <person name="Varghese N."/>
            <person name="Submissions S."/>
        </authorList>
    </citation>
    <scope>NUCLEOTIDE SEQUENCE [LARGE SCALE GENOMIC DNA]</scope>
    <source>
        <strain evidence="1 2">DSM 17833</strain>
    </source>
</reference>
<dbReference type="EMBL" id="FMTL01000015">
    <property type="protein sequence ID" value="SCW90536.1"/>
    <property type="molecule type" value="Genomic_DNA"/>
</dbReference>
<evidence type="ECO:0000313" key="2">
    <source>
        <dbReference type="Proteomes" id="UP000242418"/>
    </source>
</evidence>
<name>A0AB37ZDF8_9PSED</name>
<comment type="caution">
    <text evidence="1">The sequence shown here is derived from an EMBL/GenBank/DDBJ whole genome shotgun (WGS) entry which is preliminary data.</text>
</comment>
<sequence length="159" mass="17761">MLKSLKWALAELMGHHKEIAAISAQIAQRDQCIAELEAKAKHAERAAHWFSEGARYSLETAAQVIEKDAPARSKELATIAYALPYIFSGRSNWEDRPRIEAADDARAMALKVARQYGIELPDDPVYAVRCLLRLSITVLKPELSLPVEHMRGAWPAKEA</sequence>
<accession>A0AB37ZDF8</accession>
<dbReference type="RefSeq" id="WP_031943300.1">
    <property type="nucleotide sequence ID" value="NZ_FMTL01000015.1"/>
</dbReference>